<feature type="region of interest" description="Disordered" evidence="1">
    <location>
        <begin position="64"/>
        <end position="86"/>
    </location>
</feature>
<gene>
    <name evidence="2" type="ORF">B0H16DRAFT_1472691</name>
</gene>
<proteinExistence type="predicted"/>
<feature type="region of interest" description="Disordered" evidence="1">
    <location>
        <begin position="1"/>
        <end position="44"/>
    </location>
</feature>
<dbReference type="AlphaFoldDB" id="A0AAD7HM04"/>
<feature type="compositionally biased region" description="Basic residues" evidence="1">
    <location>
        <begin position="188"/>
        <end position="206"/>
    </location>
</feature>
<feature type="region of interest" description="Disordered" evidence="1">
    <location>
        <begin position="111"/>
        <end position="163"/>
    </location>
</feature>
<name>A0AAD7HM04_9AGAR</name>
<evidence type="ECO:0000313" key="2">
    <source>
        <dbReference type="EMBL" id="KAJ7723780.1"/>
    </source>
</evidence>
<keyword evidence="3" id="KW-1185">Reference proteome</keyword>
<reference evidence="2" key="1">
    <citation type="submission" date="2023-03" db="EMBL/GenBank/DDBJ databases">
        <title>Massive genome expansion in bonnet fungi (Mycena s.s.) driven by repeated elements and novel gene families across ecological guilds.</title>
        <authorList>
            <consortium name="Lawrence Berkeley National Laboratory"/>
            <person name="Harder C.B."/>
            <person name="Miyauchi S."/>
            <person name="Viragh M."/>
            <person name="Kuo A."/>
            <person name="Thoen E."/>
            <person name="Andreopoulos B."/>
            <person name="Lu D."/>
            <person name="Skrede I."/>
            <person name="Drula E."/>
            <person name="Henrissat B."/>
            <person name="Morin E."/>
            <person name="Kohler A."/>
            <person name="Barry K."/>
            <person name="LaButti K."/>
            <person name="Morin E."/>
            <person name="Salamov A."/>
            <person name="Lipzen A."/>
            <person name="Mereny Z."/>
            <person name="Hegedus B."/>
            <person name="Baldrian P."/>
            <person name="Stursova M."/>
            <person name="Weitz H."/>
            <person name="Taylor A."/>
            <person name="Grigoriev I.V."/>
            <person name="Nagy L.G."/>
            <person name="Martin F."/>
            <person name="Kauserud H."/>
        </authorList>
    </citation>
    <scope>NUCLEOTIDE SEQUENCE</scope>
    <source>
        <strain evidence="2">CBHHK182m</strain>
    </source>
</reference>
<protein>
    <submittedName>
        <fullName evidence="2">Uncharacterized protein</fullName>
    </submittedName>
</protein>
<sequence length="247" mass="27177">MSCAGGTPGIASAHSHSRRRGRRACAISPARPDADADVPQPPSHCLDSRVREHDELRFAVVPPHRARVTSTRGKGKKAARRDTPLHSARKAARVLLKACAYAPPAWATAVPPISTRKTAPPQPHVRAQSVRAPSPSSYSLRPRHTQGLHPRNAPRPTGSIPPSRCISHRGPFTHSPVHMRIGELSRASFHHHASRPASRVPRKRKKEERQSTRRTELRASGGEERAGYRLERGISGVCARRERVKRG</sequence>
<feature type="compositionally biased region" description="Basic and acidic residues" evidence="1">
    <location>
        <begin position="207"/>
        <end position="226"/>
    </location>
</feature>
<feature type="region of interest" description="Disordered" evidence="1">
    <location>
        <begin position="187"/>
        <end position="226"/>
    </location>
</feature>
<evidence type="ECO:0000313" key="3">
    <source>
        <dbReference type="Proteomes" id="UP001215598"/>
    </source>
</evidence>
<organism evidence="2 3">
    <name type="scientific">Mycena metata</name>
    <dbReference type="NCBI Taxonomy" id="1033252"/>
    <lineage>
        <taxon>Eukaryota</taxon>
        <taxon>Fungi</taxon>
        <taxon>Dikarya</taxon>
        <taxon>Basidiomycota</taxon>
        <taxon>Agaricomycotina</taxon>
        <taxon>Agaricomycetes</taxon>
        <taxon>Agaricomycetidae</taxon>
        <taxon>Agaricales</taxon>
        <taxon>Marasmiineae</taxon>
        <taxon>Mycenaceae</taxon>
        <taxon>Mycena</taxon>
    </lineage>
</organism>
<evidence type="ECO:0000256" key="1">
    <source>
        <dbReference type="SAM" id="MobiDB-lite"/>
    </source>
</evidence>
<dbReference type="EMBL" id="JARKIB010000208">
    <property type="protein sequence ID" value="KAJ7723780.1"/>
    <property type="molecule type" value="Genomic_DNA"/>
</dbReference>
<dbReference type="Proteomes" id="UP001215598">
    <property type="component" value="Unassembled WGS sequence"/>
</dbReference>
<accession>A0AAD7HM04</accession>
<comment type="caution">
    <text evidence="2">The sequence shown here is derived from an EMBL/GenBank/DDBJ whole genome shotgun (WGS) entry which is preliminary data.</text>
</comment>